<reference evidence="2 3" key="1">
    <citation type="journal article" date="2020" name="IScience">
        <title>Genome Sequencing of the Endangered Kingdonia uniflora (Circaeasteraceae, Ranunculales) Reveals Potential Mechanisms of Evolutionary Specialization.</title>
        <authorList>
            <person name="Sun Y."/>
            <person name="Deng T."/>
            <person name="Zhang A."/>
            <person name="Moore M.J."/>
            <person name="Landis J.B."/>
            <person name="Lin N."/>
            <person name="Zhang H."/>
            <person name="Zhang X."/>
            <person name="Huang J."/>
            <person name="Zhang X."/>
            <person name="Sun H."/>
            <person name="Wang H."/>
        </authorList>
    </citation>
    <scope>NUCLEOTIDE SEQUENCE [LARGE SCALE GENOMIC DNA]</scope>
    <source>
        <strain evidence="2">TB1705</strain>
        <tissue evidence="2">Leaf</tissue>
    </source>
</reference>
<evidence type="ECO:0000313" key="2">
    <source>
        <dbReference type="EMBL" id="KAF6165412.1"/>
    </source>
</evidence>
<gene>
    <name evidence="2" type="ORF">GIB67_018856</name>
</gene>
<feature type="region of interest" description="Disordered" evidence="1">
    <location>
        <begin position="170"/>
        <end position="206"/>
    </location>
</feature>
<dbReference type="AlphaFoldDB" id="A0A7J7NEL3"/>
<dbReference type="Proteomes" id="UP000541444">
    <property type="component" value="Unassembled WGS sequence"/>
</dbReference>
<evidence type="ECO:0000256" key="1">
    <source>
        <dbReference type="SAM" id="MobiDB-lite"/>
    </source>
</evidence>
<dbReference type="EMBL" id="JACGCM010000854">
    <property type="protein sequence ID" value="KAF6165412.1"/>
    <property type="molecule type" value="Genomic_DNA"/>
</dbReference>
<protein>
    <submittedName>
        <fullName evidence="2">Uncharacterized protein</fullName>
    </submittedName>
</protein>
<organism evidence="2 3">
    <name type="scientific">Kingdonia uniflora</name>
    <dbReference type="NCBI Taxonomy" id="39325"/>
    <lineage>
        <taxon>Eukaryota</taxon>
        <taxon>Viridiplantae</taxon>
        <taxon>Streptophyta</taxon>
        <taxon>Embryophyta</taxon>
        <taxon>Tracheophyta</taxon>
        <taxon>Spermatophyta</taxon>
        <taxon>Magnoliopsida</taxon>
        <taxon>Ranunculales</taxon>
        <taxon>Circaeasteraceae</taxon>
        <taxon>Kingdonia</taxon>
    </lineage>
</organism>
<name>A0A7J7NEL3_9MAGN</name>
<feature type="compositionally biased region" description="Gly residues" evidence="1">
    <location>
        <begin position="190"/>
        <end position="206"/>
    </location>
</feature>
<comment type="caution">
    <text evidence="2">The sequence shown here is derived from an EMBL/GenBank/DDBJ whole genome shotgun (WGS) entry which is preliminary data.</text>
</comment>
<evidence type="ECO:0000313" key="3">
    <source>
        <dbReference type="Proteomes" id="UP000541444"/>
    </source>
</evidence>
<keyword evidence="3" id="KW-1185">Reference proteome</keyword>
<sequence length="206" mass="23457">MLGRYHIGYHTIETITWEPWLESAVSEIEEVLTAKLISRKRMPLQVPNRNCEYYLRDRCWRQLTGEARIPLDPLLNMSPHIHPAALQEMRQARFLDYLLGPTALRADITPVVVTSASVHSLSQDFKSARDAQRLQQLTDKNDTLRHLDSVDDQLHAHNQHLRRGHDVRVVPLLPGGGARMRQRGSSLRTRGGGTSRRGWGTGDDSE</sequence>
<proteinExistence type="predicted"/>
<accession>A0A7J7NEL3</accession>
<dbReference type="OrthoDB" id="2010762at2759"/>